<dbReference type="GO" id="GO:0005737">
    <property type="term" value="C:cytoplasm"/>
    <property type="evidence" value="ECO:0007669"/>
    <property type="project" value="UniProtKB-SubCell"/>
</dbReference>
<dbReference type="OMA" id="WEGPWMA"/>
<dbReference type="GO" id="GO:0051168">
    <property type="term" value="P:nuclear export"/>
    <property type="evidence" value="ECO:0007669"/>
    <property type="project" value="InterPro"/>
</dbReference>
<dbReference type="Ensembl" id="ENSVKKT00000008251.1">
    <property type="protein sequence ID" value="ENSVKKP00000008039.1"/>
    <property type="gene ID" value="ENSVKKG00000005740.1"/>
</dbReference>
<evidence type="ECO:0000256" key="11">
    <source>
        <dbReference type="ARBA" id="ARBA00031318"/>
    </source>
</evidence>
<evidence type="ECO:0000313" key="13">
    <source>
        <dbReference type="Ensembl" id="ENSVKKP00000008039.1"/>
    </source>
</evidence>
<feature type="compositionally biased region" description="Polar residues" evidence="12">
    <location>
        <begin position="233"/>
        <end position="245"/>
    </location>
</feature>
<protein>
    <recommendedName>
        <fullName evidence="5">RBPJ-interacting and tubulin-associated protein 1</fullName>
    </recommendedName>
    <alternativeName>
        <fullName evidence="11">RBPJ-interacting and tubulin-associated protein</fullName>
    </alternativeName>
</protein>
<evidence type="ECO:0000256" key="6">
    <source>
        <dbReference type="ARBA" id="ARBA00022490"/>
    </source>
</evidence>
<dbReference type="GO" id="GO:0005634">
    <property type="term" value="C:nucleus"/>
    <property type="evidence" value="ECO:0007669"/>
    <property type="project" value="UniProtKB-SubCell"/>
</dbReference>
<evidence type="ECO:0000256" key="2">
    <source>
        <dbReference type="ARBA" id="ARBA00004496"/>
    </source>
</evidence>
<evidence type="ECO:0000256" key="9">
    <source>
        <dbReference type="ARBA" id="ARBA00023242"/>
    </source>
</evidence>
<feature type="compositionally biased region" description="Polar residues" evidence="12">
    <location>
        <begin position="183"/>
        <end position="199"/>
    </location>
</feature>
<reference evidence="13" key="2">
    <citation type="submission" date="2025-09" db="UniProtKB">
        <authorList>
            <consortium name="Ensembl"/>
        </authorList>
    </citation>
    <scope>IDENTIFICATION</scope>
</reference>
<feature type="compositionally biased region" description="Basic residues" evidence="12">
    <location>
        <begin position="80"/>
        <end position="90"/>
    </location>
</feature>
<dbReference type="GO" id="GO:0015631">
    <property type="term" value="F:tubulin binding"/>
    <property type="evidence" value="ECO:0007669"/>
    <property type="project" value="InterPro"/>
</dbReference>
<evidence type="ECO:0000256" key="5">
    <source>
        <dbReference type="ARBA" id="ARBA00014447"/>
    </source>
</evidence>
<dbReference type="Proteomes" id="UP000694545">
    <property type="component" value="Unplaced"/>
</dbReference>
<evidence type="ECO:0000256" key="3">
    <source>
        <dbReference type="ARBA" id="ARBA00010906"/>
    </source>
</evidence>
<dbReference type="PANTHER" id="PTHR34917">
    <property type="entry name" value="RBPJ-INTERACTING AND TUBULIN-ASSOCIATED PROTEIN 1"/>
    <property type="match status" value="1"/>
</dbReference>
<comment type="subcellular location">
    <subcellularLocation>
        <location evidence="2">Cytoplasm</location>
    </subcellularLocation>
    <subcellularLocation>
        <location evidence="1">Nucleus</location>
    </subcellularLocation>
</comment>
<feature type="compositionally biased region" description="Polar residues" evidence="12">
    <location>
        <begin position="27"/>
        <end position="37"/>
    </location>
</feature>
<keyword evidence="9" id="KW-0539">Nucleus</keyword>
<name>A0A8D2KU06_VARKO</name>
<comment type="subunit">
    <text evidence="4">Interacts with RBPJ/RBPSUH.</text>
</comment>
<dbReference type="GO" id="GO:0045746">
    <property type="term" value="P:negative regulation of Notch signaling pathway"/>
    <property type="evidence" value="ECO:0007669"/>
    <property type="project" value="TreeGrafter"/>
</dbReference>
<evidence type="ECO:0000256" key="7">
    <source>
        <dbReference type="ARBA" id="ARBA00022902"/>
    </source>
</evidence>
<feature type="region of interest" description="Disordered" evidence="12">
    <location>
        <begin position="24"/>
        <end position="263"/>
    </location>
</feature>
<organism evidence="13 14">
    <name type="scientific">Varanus komodoensis</name>
    <name type="common">Komodo dragon</name>
    <dbReference type="NCBI Taxonomy" id="61221"/>
    <lineage>
        <taxon>Eukaryota</taxon>
        <taxon>Metazoa</taxon>
        <taxon>Chordata</taxon>
        <taxon>Craniata</taxon>
        <taxon>Vertebrata</taxon>
        <taxon>Euteleostomi</taxon>
        <taxon>Lepidosauria</taxon>
        <taxon>Squamata</taxon>
        <taxon>Bifurcata</taxon>
        <taxon>Unidentata</taxon>
        <taxon>Episquamata</taxon>
        <taxon>Toxicofera</taxon>
        <taxon>Anguimorpha</taxon>
        <taxon>Paleoanguimorpha</taxon>
        <taxon>Varanoidea</taxon>
        <taxon>Varanidae</taxon>
        <taxon>Varanus</taxon>
    </lineage>
</organism>
<keyword evidence="14" id="KW-1185">Reference proteome</keyword>
<dbReference type="Pfam" id="PF17066">
    <property type="entry name" value="RITA"/>
    <property type="match status" value="1"/>
</dbReference>
<evidence type="ECO:0000256" key="4">
    <source>
        <dbReference type="ARBA" id="ARBA00011667"/>
    </source>
</evidence>
<proteinExistence type="inferred from homology"/>
<sequence>MAALPLQRRGKGCRLKAKASYVDESLFGSQTGRQSAVTEFDPPWAENKASPQRPLLWSPAATQRERDATPQKGSLPASTPRKRNKYRLKSHTPSYCDETLFGSKPGGQKWEGPGMSDEDVAKLRPLLWTPPSAPRDQANLPLPQKMGQKAANRETPKSWRDEGFGGRNRREDSFWKHPESCKDATNQGISGRGHSQSLTRIYGTSDRIQASVSKPRTSMPQDRHPPAIPTGPLSRSCSRGVSGPSSARMLKVPSACKPKPPWK</sequence>
<keyword evidence="8" id="KW-0914">Notch signaling pathway</keyword>
<evidence type="ECO:0000256" key="8">
    <source>
        <dbReference type="ARBA" id="ARBA00022976"/>
    </source>
</evidence>
<evidence type="ECO:0000313" key="14">
    <source>
        <dbReference type="Proteomes" id="UP000694545"/>
    </source>
</evidence>
<keyword evidence="6" id="KW-0963">Cytoplasm</keyword>
<reference evidence="13" key="1">
    <citation type="submission" date="2025-08" db="UniProtKB">
        <authorList>
            <consortium name="Ensembl"/>
        </authorList>
    </citation>
    <scope>IDENTIFICATION</scope>
</reference>
<dbReference type="InterPro" id="IPR031418">
    <property type="entry name" value="RITA1"/>
</dbReference>
<comment type="similarity">
    <text evidence="3">Belongs to the RITA family.</text>
</comment>
<evidence type="ECO:0000256" key="12">
    <source>
        <dbReference type="SAM" id="MobiDB-lite"/>
    </source>
</evidence>
<feature type="compositionally biased region" description="Basic and acidic residues" evidence="12">
    <location>
        <begin position="151"/>
        <end position="182"/>
    </location>
</feature>
<feature type="compositionally biased region" description="Polar residues" evidence="12">
    <location>
        <begin position="206"/>
        <end position="220"/>
    </location>
</feature>
<dbReference type="AlphaFoldDB" id="A0A8D2KU06"/>
<keyword evidence="7" id="KW-0524">Neurogenesis</keyword>
<evidence type="ECO:0000256" key="10">
    <source>
        <dbReference type="ARBA" id="ARBA00024957"/>
    </source>
</evidence>
<comment type="function">
    <text evidence="10">Tubulin-binding protein that acts as a negative regulator of Notch signaling pathway. Shuttles between the cytoplasm and the nucleus and mediates the nuclear export of RBPJ/RBPSUH, thereby preventing the interaction between RBPJ/RBPSUH and NICD product of Notch proteins (Notch intracellular domain), leading to down-regulate Notch-mediated transcription. May play a role in neurogenesis.</text>
</comment>
<evidence type="ECO:0000256" key="1">
    <source>
        <dbReference type="ARBA" id="ARBA00004123"/>
    </source>
</evidence>
<dbReference type="GO" id="GO:0007219">
    <property type="term" value="P:Notch signaling pathway"/>
    <property type="evidence" value="ECO:0007669"/>
    <property type="project" value="UniProtKB-KW"/>
</dbReference>
<dbReference type="PANTHER" id="PTHR34917:SF1">
    <property type="entry name" value="RBPJ-INTERACTING AND TUBULIN-ASSOCIATED PROTEIN 1"/>
    <property type="match status" value="1"/>
</dbReference>
<dbReference type="GO" id="GO:0007399">
    <property type="term" value="P:nervous system development"/>
    <property type="evidence" value="ECO:0007669"/>
    <property type="project" value="UniProtKB-KW"/>
</dbReference>
<accession>A0A8D2KU06</accession>